<feature type="signal peptide" evidence="1">
    <location>
        <begin position="1"/>
        <end position="23"/>
    </location>
</feature>
<proteinExistence type="predicted"/>
<keyword evidence="1" id="KW-0732">Signal</keyword>
<evidence type="ECO:0000313" key="2">
    <source>
        <dbReference type="EMBL" id="MFC6647256.1"/>
    </source>
</evidence>
<accession>A0ABW1ZDM3</accession>
<sequence>MRFVARVLASLTLLLPACPAAFAAPNPADYPLRIVVMKDHASNHYYDGMYFYSHGRGKANLFDGARVNAMEYQFRCEGHPTSNEADEFYPARWKKPGVELEMLMGEIGSSHVSKCTLQVAMKPYVYRVHDGSIETLTQEQWANRQQRAAEASAAMTPADTDYAHYTVKVSLLHLELGERSAYLYSGSAQGNVYDANGVPHAADMSVRCPVRVHENPDGRFYRGKWSVPDQELTILLHNYDDPSKFATCTLRAHTTNEVYVRTAAGIQAVSLEKFHSLPQAAANVPETPGNE</sequence>
<dbReference type="RefSeq" id="WP_263370837.1">
    <property type="nucleotide sequence ID" value="NZ_JAGSYD010000002.1"/>
</dbReference>
<reference evidence="3" key="1">
    <citation type="journal article" date="2019" name="Int. J. Syst. Evol. Microbiol.">
        <title>The Global Catalogue of Microorganisms (GCM) 10K type strain sequencing project: providing services to taxonomists for standard genome sequencing and annotation.</title>
        <authorList>
            <consortium name="The Broad Institute Genomics Platform"/>
            <consortium name="The Broad Institute Genome Sequencing Center for Infectious Disease"/>
            <person name="Wu L."/>
            <person name="Ma J."/>
        </authorList>
    </citation>
    <scope>NUCLEOTIDE SEQUENCE [LARGE SCALE GENOMIC DNA]</scope>
    <source>
        <strain evidence="3">CGMCC 1.16026</strain>
    </source>
</reference>
<gene>
    <name evidence="2" type="ORF">ACFQBQ_17100</name>
</gene>
<dbReference type="EMBL" id="JBHSWI010000001">
    <property type="protein sequence ID" value="MFC6647256.1"/>
    <property type="molecule type" value="Genomic_DNA"/>
</dbReference>
<dbReference type="Proteomes" id="UP001596391">
    <property type="component" value="Unassembled WGS sequence"/>
</dbReference>
<feature type="chain" id="PRO_5046086155" evidence="1">
    <location>
        <begin position="24"/>
        <end position="291"/>
    </location>
</feature>
<evidence type="ECO:0000256" key="1">
    <source>
        <dbReference type="SAM" id="SignalP"/>
    </source>
</evidence>
<name>A0ABW1ZDM3_9BACT</name>
<organism evidence="2 3">
    <name type="scientific">Granulicella cerasi</name>
    <dbReference type="NCBI Taxonomy" id="741063"/>
    <lineage>
        <taxon>Bacteria</taxon>
        <taxon>Pseudomonadati</taxon>
        <taxon>Acidobacteriota</taxon>
        <taxon>Terriglobia</taxon>
        <taxon>Terriglobales</taxon>
        <taxon>Acidobacteriaceae</taxon>
        <taxon>Granulicella</taxon>
    </lineage>
</organism>
<protein>
    <submittedName>
        <fullName evidence="2">Uncharacterized protein</fullName>
    </submittedName>
</protein>
<evidence type="ECO:0000313" key="3">
    <source>
        <dbReference type="Proteomes" id="UP001596391"/>
    </source>
</evidence>
<keyword evidence="3" id="KW-1185">Reference proteome</keyword>
<comment type="caution">
    <text evidence="2">The sequence shown here is derived from an EMBL/GenBank/DDBJ whole genome shotgun (WGS) entry which is preliminary data.</text>
</comment>